<dbReference type="GO" id="GO:0016285">
    <property type="term" value="F:alanyl aminopeptidase activity"/>
    <property type="evidence" value="ECO:0007669"/>
    <property type="project" value="UniProtKB-EC"/>
</dbReference>
<dbReference type="PANTHER" id="PTHR46322:SF1">
    <property type="entry name" value="PUROMYCIN-SENSITIVE AMINOPEPTIDASE"/>
    <property type="match status" value="1"/>
</dbReference>
<evidence type="ECO:0000259" key="12">
    <source>
        <dbReference type="Pfam" id="PF17900"/>
    </source>
</evidence>
<dbReference type="InterPro" id="IPR012779">
    <property type="entry name" value="Peptidase_M1_pepN"/>
</dbReference>
<dbReference type="Pfam" id="PF01433">
    <property type="entry name" value="Peptidase_M1"/>
    <property type="match status" value="1"/>
</dbReference>
<evidence type="ECO:0000256" key="4">
    <source>
        <dbReference type="ARBA" id="ARBA00022670"/>
    </source>
</evidence>
<evidence type="ECO:0000256" key="5">
    <source>
        <dbReference type="ARBA" id="ARBA00022723"/>
    </source>
</evidence>
<name>A0A3B0REU1_9ZZZZ</name>
<dbReference type="FunFam" id="3.30.2010.30:FF:000002">
    <property type="entry name" value="Putative aminopeptidase N"/>
    <property type="match status" value="1"/>
</dbReference>
<dbReference type="Pfam" id="PF17432">
    <property type="entry name" value="DUF3458_C"/>
    <property type="match status" value="1"/>
</dbReference>
<dbReference type="Gene3D" id="2.60.40.1840">
    <property type="match status" value="1"/>
</dbReference>
<keyword evidence="6 13" id="KW-0378">Hydrolase</keyword>
<keyword evidence="3 13" id="KW-0031">Aminopeptidase</keyword>
<dbReference type="Pfam" id="PF11940">
    <property type="entry name" value="DUF3458"/>
    <property type="match status" value="1"/>
</dbReference>
<dbReference type="PANTHER" id="PTHR46322">
    <property type="entry name" value="PUROMYCIN-SENSITIVE AMINOPEPTIDASE"/>
    <property type="match status" value="1"/>
</dbReference>
<feature type="domain" description="Peptidase M1 alanyl aminopeptidase C-terminal" evidence="11">
    <location>
        <begin position="555"/>
        <end position="877"/>
    </location>
</feature>
<sequence length="880" mass="98985">MPPKADAPQPKYRRDYKAPDFHVDQLELDFDLRDNITHVTAKMTVRRRGPGPFILKGHDMTLTSVTLDGRVLGDKDYALADNSLTVFDLPEKFELVIRNDIDPASNTALEGLYISKGMYSTQCEAEGFRRITYFLDQPDVMTRYLVRIEADKESCPVLLSNGNKIDEGDCPDGRHYTVWDDPFPKPSYLFALVAGRLDMLEDHFTTQSGTKVTLRIFAEAADLDKCPHAMDSLKKAMAWDERVYGLEYDLEIFNIVAVSHFNMGAMENKSLNIFNTKCVLARAETATDADFAAVEAVVAHEYFHNWTGNRVTCRDWFQLSLKEGLTVFRDQEFSADMGSRAVKRIEDVRILRQHQFAEDSGPMAHPIRPDSYIEINNFYTVTVYEKGAEVIRMIHSLLGAKNFRKGMDLYFKRHDGQAVTCDDFTAAMADASGVDLGQFRLWYAQAGTPEVTVSHIQDGDKVTLTFRQSIPDTPGQTGKAPMHIPVAVGLIGTDGRDIPLRLEGENSISKETSRILDLIEAEQSFTFVGVTDEVVPSLLRGFSAPVKLTSDLSRADHLFLMAHDSDSFNRWEAAQHIAGQVIMGLVDDHGAGRDLTLDQDFSAAIGRILTSSDLDPAFMAEVLTLPTEGILGQQRSPIDVDAIHHARQFTRRALAEAHRDDFRRLYHACTEAGPYAFNGDAVAKRRLKNLCLSYLMLLEDRDILDRCLAQFRDADNMTDEMAALSCLTHSNFAEREQALQQFYDKWHHDDLVLDKWFSVQAAVAGPETQDVVRALIRHPDFDLATPNRVRSVVGPFCGLNLICFHDKGGRGYAFLGDMIAQLDPINPQIASRLVQPLARWKYYDVGRQKLMQDTLDRILKLPGLSENTFEIVSKSLKVES</sequence>
<comment type="similarity">
    <text evidence="2">Belongs to the peptidase M1 family.</text>
</comment>
<evidence type="ECO:0000256" key="1">
    <source>
        <dbReference type="ARBA" id="ARBA00001947"/>
    </source>
</evidence>
<dbReference type="Gene3D" id="1.10.390.10">
    <property type="entry name" value="Neutral Protease Domain 2"/>
    <property type="match status" value="1"/>
</dbReference>
<evidence type="ECO:0000256" key="3">
    <source>
        <dbReference type="ARBA" id="ARBA00022438"/>
    </source>
</evidence>
<comment type="cofactor">
    <cofactor evidence="1">
        <name>Zn(2+)</name>
        <dbReference type="ChEBI" id="CHEBI:29105"/>
    </cofactor>
</comment>
<dbReference type="Gene3D" id="2.60.40.1730">
    <property type="entry name" value="tricorn interacting facor f3 domain"/>
    <property type="match status" value="1"/>
</dbReference>
<dbReference type="InterPro" id="IPR045357">
    <property type="entry name" value="Aminopeptidase_N-like_N"/>
</dbReference>
<evidence type="ECO:0000259" key="11">
    <source>
        <dbReference type="Pfam" id="PF17432"/>
    </source>
</evidence>
<organism evidence="13">
    <name type="scientific">hydrothermal vent metagenome</name>
    <dbReference type="NCBI Taxonomy" id="652676"/>
    <lineage>
        <taxon>unclassified sequences</taxon>
        <taxon>metagenomes</taxon>
        <taxon>ecological metagenomes</taxon>
    </lineage>
</organism>
<dbReference type="InterPro" id="IPR024601">
    <property type="entry name" value="Peptidase_M1_pepN_C"/>
</dbReference>
<evidence type="ECO:0000256" key="6">
    <source>
        <dbReference type="ARBA" id="ARBA00022801"/>
    </source>
</evidence>
<dbReference type="SUPFAM" id="SSF55486">
    <property type="entry name" value="Metalloproteases ('zincins'), catalytic domain"/>
    <property type="match status" value="1"/>
</dbReference>
<dbReference type="GO" id="GO:0008270">
    <property type="term" value="F:zinc ion binding"/>
    <property type="evidence" value="ECO:0007669"/>
    <property type="project" value="InterPro"/>
</dbReference>
<dbReference type="InterPro" id="IPR035414">
    <property type="entry name" value="Peptidase_M1_pepN_Ig-like"/>
</dbReference>
<gene>
    <name evidence="13" type="ORF">MNBD_ALPHA02-1292</name>
</gene>
<evidence type="ECO:0000259" key="9">
    <source>
        <dbReference type="Pfam" id="PF01433"/>
    </source>
</evidence>
<feature type="domain" description="Peptidase M1 alanyl aminopeptidase Ig-like fold" evidence="10">
    <location>
        <begin position="447"/>
        <end position="550"/>
    </location>
</feature>
<dbReference type="FunFam" id="2.60.40.1730:FF:000005">
    <property type="entry name" value="Aminopeptidase N"/>
    <property type="match status" value="1"/>
</dbReference>
<dbReference type="InterPro" id="IPR001930">
    <property type="entry name" value="Peptidase_M1"/>
</dbReference>
<protein>
    <submittedName>
        <fullName evidence="13">Membrane alanine aminopeptidase N</fullName>
        <ecNumber evidence="13">3.4.11.2</ecNumber>
    </submittedName>
</protein>
<feature type="domain" description="Aminopeptidase N-like N-terminal" evidence="12">
    <location>
        <begin position="116"/>
        <end position="189"/>
    </location>
</feature>
<dbReference type="PRINTS" id="PR00756">
    <property type="entry name" value="ALADIPTASE"/>
</dbReference>
<dbReference type="GO" id="GO:0008237">
    <property type="term" value="F:metallopeptidase activity"/>
    <property type="evidence" value="ECO:0007669"/>
    <property type="project" value="UniProtKB-KW"/>
</dbReference>
<dbReference type="EMBL" id="UOED01000058">
    <property type="protein sequence ID" value="VAV90519.1"/>
    <property type="molecule type" value="Genomic_DNA"/>
</dbReference>
<dbReference type="NCBIfam" id="TIGR02414">
    <property type="entry name" value="pepN_proteo"/>
    <property type="match status" value="1"/>
</dbReference>
<keyword evidence="4" id="KW-0645">Protease</keyword>
<dbReference type="CDD" id="cd09600">
    <property type="entry name" value="M1_APN"/>
    <property type="match status" value="1"/>
</dbReference>
<dbReference type="InterPro" id="IPR014782">
    <property type="entry name" value="Peptidase_M1_dom"/>
</dbReference>
<accession>A0A3B0REU1</accession>
<evidence type="ECO:0000313" key="13">
    <source>
        <dbReference type="EMBL" id="VAV90519.1"/>
    </source>
</evidence>
<feature type="domain" description="Peptidase M1 membrane alanine aminopeptidase" evidence="9">
    <location>
        <begin position="229"/>
        <end position="439"/>
    </location>
</feature>
<dbReference type="FunFam" id="1.10.390.10:FF:000002">
    <property type="entry name" value="Aminopeptidase N"/>
    <property type="match status" value="1"/>
</dbReference>
<dbReference type="GO" id="GO:0006508">
    <property type="term" value="P:proteolysis"/>
    <property type="evidence" value="ECO:0007669"/>
    <property type="project" value="UniProtKB-KW"/>
</dbReference>
<dbReference type="AlphaFoldDB" id="A0A3B0REU1"/>
<evidence type="ECO:0000256" key="2">
    <source>
        <dbReference type="ARBA" id="ARBA00010136"/>
    </source>
</evidence>
<dbReference type="InterPro" id="IPR037144">
    <property type="entry name" value="Peptidase_M1_pepN_C_sf"/>
</dbReference>
<reference evidence="13" key="1">
    <citation type="submission" date="2018-06" db="EMBL/GenBank/DDBJ databases">
        <authorList>
            <person name="Zhirakovskaya E."/>
        </authorList>
    </citation>
    <scope>NUCLEOTIDE SEQUENCE</scope>
</reference>
<dbReference type="InterPro" id="IPR042097">
    <property type="entry name" value="Aminopeptidase_N-like_N_sf"/>
</dbReference>
<dbReference type="FunFam" id="2.60.40.1840:FF:000001">
    <property type="entry name" value="Aminopeptidase N"/>
    <property type="match status" value="1"/>
</dbReference>
<dbReference type="InterPro" id="IPR038438">
    <property type="entry name" value="PepN_Ig-like_sf"/>
</dbReference>
<keyword evidence="8" id="KW-0482">Metalloprotease</keyword>
<dbReference type="Gene3D" id="1.25.50.10">
    <property type="entry name" value="Peptidase M1, alanyl aminopeptidase, C-terminal domain"/>
    <property type="match status" value="1"/>
</dbReference>
<proteinExistence type="inferred from homology"/>
<evidence type="ECO:0000256" key="8">
    <source>
        <dbReference type="ARBA" id="ARBA00023049"/>
    </source>
</evidence>
<keyword evidence="7" id="KW-0862">Zinc</keyword>
<keyword evidence="5" id="KW-0479">Metal-binding</keyword>
<evidence type="ECO:0000256" key="7">
    <source>
        <dbReference type="ARBA" id="ARBA00022833"/>
    </source>
</evidence>
<dbReference type="SUPFAM" id="SSF63737">
    <property type="entry name" value="Leukotriene A4 hydrolase N-terminal domain"/>
    <property type="match status" value="1"/>
</dbReference>
<dbReference type="Gene3D" id="3.30.2010.30">
    <property type="match status" value="1"/>
</dbReference>
<dbReference type="EC" id="3.4.11.2" evidence="13"/>
<dbReference type="InterPro" id="IPR027268">
    <property type="entry name" value="Peptidase_M4/M1_CTD_sf"/>
</dbReference>
<dbReference type="Pfam" id="PF17900">
    <property type="entry name" value="Peptidase_M1_N"/>
    <property type="match status" value="1"/>
</dbReference>
<evidence type="ECO:0000259" key="10">
    <source>
        <dbReference type="Pfam" id="PF11940"/>
    </source>
</evidence>